<gene>
    <name evidence="2" type="ORF">PLEPLA_LOCUS39167</name>
</gene>
<evidence type="ECO:0000256" key="1">
    <source>
        <dbReference type="SAM" id="MobiDB-lite"/>
    </source>
</evidence>
<comment type="caution">
    <text evidence="2">The sequence shown here is derived from an EMBL/GenBank/DDBJ whole genome shotgun (WGS) entry which is preliminary data.</text>
</comment>
<protein>
    <submittedName>
        <fullName evidence="2">Uncharacterized protein</fullName>
    </submittedName>
</protein>
<evidence type="ECO:0000313" key="3">
    <source>
        <dbReference type="Proteomes" id="UP001153269"/>
    </source>
</evidence>
<keyword evidence="3" id="KW-1185">Reference proteome</keyword>
<sequence length="167" mass="19046">MSPLNREASFLLWTKTRSISGPEKDSVKRSRAPVDSSRKQGETVRESSVNKVYVWSSFIHWFCGVSFNSSKFPLEPSQEPGCPWVVLRPSELRSPSVGEEPPRRRVGVQQQESMPPPQLWRFPISPHPALQRSSRSHHWFRSPLASYNNNNTTRPRCRGCDDTTAAL</sequence>
<dbReference type="EMBL" id="CADEAL010004091">
    <property type="protein sequence ID" value="CAB1451473.1"/>
    <property type="molecule type" value="Genomic_DNA"/>
</dbReference>
<proteinExistence type="predicted"/>
<dbReference type="AlphaFoldDB" id="A0A9N7VIB2"/>
<feature type="region of interest" description="Disordered" evidence="1">
    <location>
        <begin position="93"/>
        <end position="118"/>
    </location>
</feature>
<name>A0A9N7VIB2_PLEPL</name>
<evidence type="ECO:0000313" key="2">
    <source>
        <dbReference type="EMBL" id="CAB1451473.1"/>
    </source>
</evidence>
<dbReference type="Proteomes" id="UP001153269">
    <property type="component" value="Unassembled WGS sequence"/>
</dbReference>
<reference evidence="2" key="1">
    <citation type="submission" date="2020-03" db="EMBL/GenBank/DDBJ databases">
        <authorList>
            <person name="Weist P."/>
        </authorList>
    </citation>
    <scope>NUCLEOTIDE SEQUENCE</scope>
</reference>
<accession>A0A9N7VIB2</accession>
<organism evidence="2 3">
    <name type="scientific">Pleuronectes platessa</name>
    <name type="common">European plaice</name>
    <dbReference type="NCBI Taxonomy" id="8262"/>
    <lineage>
        <taxon>Eukaryota</taxon>
        <taxon>Metazoa</taxon>
        <taxon>Chordata</taxon>
        <taxon>Craniata</taxon>
        <taxon>Vertebrata</taxon>
        <taxon>Euteleostomi</taxon>
        <taxon>Actinopterygii</taxon>
        <taxon>Neopterygii</taxon>
        <taxon>Teleostei</taxon>
        <taxon>Neoteleostei</taxon>
        <taxon>Acanthomorphata</taxon>
        <taxon>Carangaria</taxon>
        <taxon>Pleuronectiformes</taxon>
        <taxon>Pleuronectoidei</taxon>
        <taxon>Pleuronectidae</taxon>
        <taxon>Pleuronectes</taxon>
    </lineage>
</organism>
<feature type="region of interest" description="Disordered" evidence="1">
    <location>
        <begin position="20"/>
        <end position="43"/>
    </location>
</feature>